<evidence type="ECO:0000313" key="11">
    <source>
        <dbReference type="Proteomes" id="UP001142055"/>
    </source>
</evidence>
<evidence type="ECO:0000256" key="7">
    <source>
        <dbReference type="ARBA" id="ARBA00048528"/>
    </source>
</evidence>
<evidence type="ECO:0000256" key="1">
    <source>
        <dbReference type="ARBA" id="ARBA00001933"/>
    </source>
</evidence>
<dbReference type="GO" id="GO:0016020">
    <property type="term" value="C:membrane"/>
    <property type="evidence" value="ECO:0007669"/>
    <property type="project" value="GOC"/>
</dbReference>
<name>A0A9Q0MGL2_BLOTA</name>
<dbReference type="GO" id="GO:0017059">
    <property type="term" value="C:serine palmitoyltransferase complex"/>
    <property type="evidence" value="ECO:0007669"/>
    <property type="project" value="TreeGrafter"/>
</dbReference>
<comment type="catalytic activity">
    <reaction evidence="7">
        <text>L-serine + hexadecanoyl-CoA + H(+) = 3-oxosphinganine + CO2 + CoA</text>
        <dbReference type="Rhea" id="RHEA:14761"/>
        <dbReference type="ChEBI" id="CHEBI:15378"/>
        <dbReference type="ChEBI" id="CHEBI:16526"/>
        <dbReference type="ChEBI" id="CHEBI:33384"/>
        <dbReference type="ChEBI" id="CHEBI:57287"/>
        <dbReference type="ChEBI" id="CHEBI:57379"/>
        <dbReference type="ChEBI" id="CHEBI:58299"/>
        <dbReference type="EC" id="2.3.1.50"/>
    </reaction>
</comment>
<comment type="caution">
    <text evidence="10">The sequence shown here is derived from an EMBL/GenBank/DDBJ whole genome shotgun (WGS) entry which is preliminary data.</text>
</comment>
<dbReference type="Gene3D" id="3.90.1150.10">
    <property type="entry name" value="Aspartate Aminotransferase, domain 1"/>
    <property type="match status" value="1"/>
</dbReference>
<proteinExistence type="inferred from homology"/>
<keyword evidence="5 8" id="KW-0663">Pyridoxal phosphate</keyword>
<dbReference type="InterPro" id="IPR015424">
    <property type="entry name" value="PyrdxlP-dep_Trfase"/>
</dbReference>
<dbReference type="GO" id="GO:0046513">
    <property type="term" value="P:ceramide biosynthetic process"/>
    <property type="evidence" value="ECO:0007669"/>
    <property type="project" value="TreeGrafter"/>
</dbReference>
<evidence type="ECO:0000256" key="3">
    <source>
        <dbReference type="ARBA" id="ARBA00013220"/>
    </source>
</evidence>
<dbReference type="EMBL" id="JAPWDV010000001">
    <property type="protein sequence ID" value="KAJ6225307.1"/>
    <property type="molecule type" value="Genomic_DNA"/>
</dbReference>
<feature type="domain" description="Aminotransferase class I/classII large" evidence="9">
    <location>
        <begin position="194"/>
        <end position="563"/>
    </location>
</feature>
<dbReference type="GO" id="GO:0046512">
    <property type="term" value="P:sphingosine biosynthetic process"/>
    <property type="evidence" value="ECO:0007669"/>
    <property type="project" value="TreeGrafter"/>
</dbReference>
<dbReference type="PANTHER" id="PTHR13693:SF3">
    <property type="entry name" value="LD36009P"/>
    <property type="match status" value="1"/>
</dbReference>
<dbReference type="Proteomes" id="UP001142055">
    <property type="component" value="Chromosome 1"/>
</dbReference>
<dbReference type="OMA" id="NYICHGT"/>
<dbReference type="CDD" id="cd06454">
    <property type="entry name" value="KBL_like"/>
    <property type="match status" value="1"/>
</dbReference>
<evidence type="ECO:0000256" key="4">
    <source>
        <dbReference type="ARBA" id="ARBA00022679"/>
    </source>
</evidence>
<comment type="similarity">
    <text evidence="2 8">Belongs to the class-II pyridoxal-phosphate-dependent aminotransferase family.</text>
</comment>
<keyword evidence="4" id="KW-0808">Transferase</keyword>
<dbReference type="Gene3D" id="3.40.640.10">
    <property type="entry name" value="Type I PLP-dependent aspartate aminotransferase-like (Major domain)"/>
    <property type="match status" value="1"/>
</dbReference>
<evidence type="ECO:0000256" key="5">
    <source>
        <dbReference type="ARBA" id="ARBA00022898"/>
    </source>
</evidence>
<dbReference type="InterPro" id="IPR050087">
    <property type="entry name" value="AON_synthase_class-II"/>
</dbReference>
<evidence type="ECO:0000256" key="8">
    <source>
        <dbReference type="RuleBase" id="RU003693"/>
    </source>
</evidence>
<evidence type="ECO:0000256" key="2">
    <source>
        <dbReference type="ARBA" id="ARBA00008392"/>
    </source>
</evidence>
<dbReference type="InterPro" id="IPR015421">
    <property type="entry name" value="PyrdxlP-dep_Trfase_major"/>
</dbReference>
<dbReference type="EC" id="2.3.1.50" evidence="3"/>
<dbReference type="InterPro" id="IPR004839">
    <property type="entry name" value="Aminotransferase_I/II_large"/>
</dbReference>
<evidence type="ECO:0000259" key="9">
    <source>
        <dbReference type="Pfam" id="PF00155"/>
    </source>
</evidence>
<evidence type="ECO:0000256" key="6">
    <source>
        <dbReference type="ARBA" id="ARBA00023315"/>
    </source>
</evidence>
<dbReference type="GO" id="GO:0004758">
    <property type="term" value="F:serine C-palmitoyltransferase activity"/>
    <property type="evidence" value="ECO:0007669"/>
    <property type="project" value="UniProtKB-EC"/>
</dbReference>
<organism evidence="10 11">
    <name type="scientific">Blomia tropicalis</name>
    <name type="common">Mite</name>
    <dbReference type="NCBI Taxonomy" id="40697"/>
    <lineage>
        <taxon>Eukaryota</taxon>
        <taxon>Metazoa</taxon>
        <taxon>Ecdysozoa</taxon>
        <taxon>Arthropoda</taxon>
        <taxon>Chelicerata</taxon>
        <taxon>Arachnida</taxon>
        <taxon>Acari</taxon>
        <taxon>Acariformes</taxon>
        <taxon>Sarcoptiformes</taxon>
        <taxon>Astigmata</taxon>
        <taxon>Glycyphagoidea</taxon>
        <taxon>Echimyopodidae</taxon>
        <taxon>Blomia</taxon>
    </lineage>
</organism>
<dbReference type="PROSITE" id="PS00599">
    <property type="entry name" value="AA_TRANSFER_CLASS_2"/>
    <property type="match status" value="1"/>
</dbReference>
<dbReference type="AlphaFoldDB" id="A0A9Q0MGL2"/>
<dbReference type="PANTHER" id="PTHR13693">
    <property type="entry name" value="CLASS II AMINOTRANSFERASE/8-AMINO-7-OXONONANOATE SYNTHASE"/>
    <property type="match status" value="1"/>
</dbReference>
<reference evidence="10" key="1">
    <citation type="submission" date="2022-12" db="EMBL/GenBank/DDBJ databases">
        <title>Genome assemblies of Blomia tropicalis.</title>
        <authorList>
            <person name="Cui Y."/>
        </authorList>
    </citation>
    <scope>NUCLEOTIDE SEQUENCE</scope>
    <source>
        <tissue evidence="10">Adult mites</tissue>
    </source>
</reference>
<dbReference type="Pfam" id="PF00155">
    <property type="entry name" value="Aminotran_1_2"/>
    <property type="match status" value="1"/>
</dbReference>
<evidence type="ECO:0000313" key="10">
    <source>
        <dbReference type="EMBL" id="KAJ6225307.1"/>
    </source>
</evidence>
<dbReference type="InterPro" id="IPR015422">
    <property type="entry name" value="PyrdxlP-dep_Trfase_small"/>
</dbReference>
<protein>
    <recommendedName>
        <fullName evidence="3">serine C-palmitoyltransferase</fullName>
        <ecNumber evidence="3">2.3.1.50</ecNumber>
    </recommendedName>
</protein>
<dbReference type="SUPFAM" id="SSF53383">
    <property type="entry name" value="PLP-dependent transferases"/>
    <property type="match status" value="1"/>
</dbReference>
<dbReference type="GO" id="GO:0030170">
    <property type="term" value="F:pyridoxal phosphate binding"/>
    <property type="evidence" value="ECO:0007669"/>
    <property type="project" value="InterPro"/>
</dbReference>
<gene>
    <name evidence="10" type="ORF">RDWZM_003852</name>
</gene>
<sequence>MRLISTIFRILTTFGCYPTKSTGMKHHSSINHSTYCNGSITNGKSHHINGTCVPSKPTNEVFNGNHVKNGIETVTETLPNKVTATPTVRPTIPFYMLVSNYLSHAILLIFGHFDDFLRRIGWIHSIEKVEHNRDGYPALFSSFHAFYFRNIILRMINMWCHPIVSVPGATIEILERKFGPYNESWQYTGKSFKAINMGSYNYLGFAENQGPRIESILTDIPKNGVGLASSPNELGTFKKYAHLEAQVAQFLGVEDSVVIGMGFATNALGLPCLFGPGSLVISDQLNHASLVLGCKLSGAKVRVFKHNDMQHLEKLLKEAVIQGQPTPNGFGRKCVQPWKKIIIIVEGIYSMEGTIVNLPEVIRLKKRYKAYLYMDEAHSIGAMGSRGRGICDYYSCDPKEVDILMGTFTKSFAASGGYIAGTKTVIDYIRSSSPSFYYCTTMAPPVVQQVSYIMDQFLAMDKNNNRSKEICDIQQRILQLKHNTIYFRTKLKELGFHVDGDVDSPVVPIMAYAPAHLKCLIRELLDRGIATTGASFPVTSLTGIRARFCLSAAHTNQMIEDVIVCLAEIGQKIGITFDAK</sequence>
<keyword evidence="6" id="KW-0012">Acyltransferase</keyword>
<accession>A0A9Q0MGL2</accession>
<comment type="cofactor">
    <cofactor evidence="1 8">
        <name>pyridoxal 5'-phosphate</name>
        <dbReference type="ChEBI" id="CHEBI:597326"/>
    </cofactor>
</comment>
<keyword evidence="11" id="KW-1185">Reference proteome</keyword>
<dbReference type="InterPro" id="IPR001917">
    <property type="entry name" value="Aminotrans_II_pyridoxalP_BS"/>
</dbReference>